<protein>
    <submittedName>
        <fullName evidence="3">Uncharacterized protein</fullName>
    </submittedName>
</protein>
<evidence type="ECO:0000313" key="3">
    <source>
        <dbReference type="EMBL" id="KAK9273188.1"/>
    </source>
</evidence>
<evidence type="ECO:0000256" key="2">
    <source>
        <dbReference type="SAM" id="Phobius"/>
    </source>
</evidence>
<evidence type="ECO:0000256" key="1">
    <source>
        <dbReference type="SAM" id="MobiDB-lite"/>
    </source>
</evidence>
<dbReference type="AlphaFoldDB" id="A0AAP0NIB0"/>
<sequence length="624" mass="69048">MAASNSHNKPHFPLQNPTSSIRQKPISPSKSYTHFFCKSLLVVAFLIVLPLFPSQAPEFVNLSILTKFWDLLRLLFVGIVVSYGLFSRRNDEVGMETHSNIDNSLSNMSRMFHVSPISEDGFENSSGSEEKKMVQTWNSQYFTDESADVVGDGSSVLDERSEPQSLISKDGVEFPSGFDEKAMQTWNYKYFQGESMVAVANGSYVLDEWGNADPITVNRPLGLPIRSLRSKILDPDDIPRSKNGSGSGSSLTASSKSSGTIKNRKLGDMGPLNLEENFEETVALPSPIPWRSRSGRMEMREEVGNFSYISHSMPLSAEEYQFEQLKSNSFRSTRSFSSRTSSVTSSPSKLSPSSSVSSEPSNSKMEELERKKSSRGSSTVVFPSPSTLINSRRPPLIKPNSRGFSVGSSSEINMRSSFEYELKDFSKSRREDPSGSKECGLGSLKADAKPATLVKASLRGKSVRTIRAGERTAEAKNDGDIRGSRIDDEVGKTFNEVEVPLTDKTGMRTGRLKNLSADIEKLNHDKPCPMPKPTFSKYQKGEKQNFGENSIAKSEEDSESEDDNFQVSSDEEERGSTSTVNDAGLDTNEVDKKAGEFIAKFKEQIRLQKIASLKGSSGLWARHW</sequence>
<organism evidence="3 4">
    <name type="scientific">Liquidambar formosana</name>
    <name type="common">Formosan gum</name>
    <dbReference type="NCBI Taxonomy" id="63359"/>
    <lineage>
        <taxon>Eukaryota</taxon>
        <taxon>Viridiplantae</taxon>
        <taxon>Streptophyta</taxon>
        <taxon>Embryophyta</taxon>
        <taxon>Tracheophyta</taxon>
        <taxon>Spermatophyta</taxon>
        <taxon>Magnoliopsida</taxon>
        <taxon>eudicotyledons</taxon>
        <taxon>Gunneridae</taxon>
        <taxon>Pentapetalae</taxon>
        <taxon>Saxifragales</taxon>
        <taxon>Altingiaceae</taxon>
        <taxon>Liquidambar</taxon>
    </lineage>
</organism>
<dbReference type="InterPro" id="IPR008480">
    <property type="entry name" value="DUF761_pln"/>
</dbReference>
<feature type="compositionally biased region" description="Acidic residues" evidence="1">
    <location>
        <begin position="556"/>
        <end position="573"/>
    </location>
</feature>
<dbReference type="PANTHER" id="PTHR34059">
    <property type="entry name" value="EXPRESSED PROTEIN"/>
    <property type="match status" value="1"/>
</dbReference>
<accession>A0AAP0NIB0</accession>
<dbReference type="Pfam" id="PF05553">
    <property type="entry name" value="DUF761"/>
    <property type="match status" value="1"/>
</dbReference>
<feature type="region of interest" description="Disordered" evidence="1">
    <location>
        <begin position="521"/>
        <end position="589"/>
    </location>
</feature>
<feature type="compositionally biased region" description="Polar residues" evidence="1">
    <location>
        <begin position="375"/>
        <end position="390"/>
    </location>
</feature>
<feature type="compositionally biased region" description="Polar residues" evidence="1">
    <location>
        <begin position="15"/>
        <end position="25"/>
    </location>
</feature>
<name>A0AAP0NIB0_LIQFO</name>
<reference evidence="3 4" key="1">
    <citation type="journal article" date="2024" name="Plant J.">
        <title>Genome sequences and population genomics reveal climatic adaptation and genomic divergence between two closely related sweetgum species.</title>
        <authorList>
            <person name="Xu W.Q."/>
            <person name="Ren C.Q."/>
            <person name="Zhang X.Y."/>
            <person name="Comes H.P."/>
            <person name="Liu X.H."/>
            <person name="Li Y.G."/>
            <person name="Kettle C.J."/>
            <person name="Jalonen R."/>
            <person name="Gaisberger H."/>
            <person name="Ma Y.Z."/>
            <person name="Qiu Y.X."/>
        </authorList>
    </citation>
    <scope>NUCLEOTIDE SEQUENCE [LARGE SCALE GENOMIC DNA]</scope>
    <source>
        <strain evidence="3">Hangzhou</strain>
    </source>
</reference>
<feature type="compositionally biased region" description="Low complexity" evidence="1">
    <location>
        <begin position="248"/>
        <end position="259"/>
    </location>
</feature>
<feature type="compositionally biased region" description="Low complexity" evidence="1">
    <location>
        <begin position="331"/>
        <end position="363"/>
    </location>
</feature>
<keyword evidence="2" id="KW-0472">Membrane</keyword>
<keyword evidence="2" id="KW-1133">Transmembrane helix</keyword>
<feature type="transmembrane region" description="Helical" evidence="2">
    <location>
        <begin position="32"/>
        <end position="52"/>
    </location>
</feature>
<evidence type="ECO:0000313" key="4">
    <source>
        <dbReference type="Proteomes" id="UP001415857"/>
    </source>
</evidence>
<keyword evidence="2" id="KW-0812">Transmembrane</keyword>
<dbReference type="EMBL" id="JBBPBK010000012">
    <property type="protein sequence ID" value="KAK9273188.1"/>
    <property type="molecule type" value="Genomic_DNA"/>
</dbReference>
<feature type="region of interest" description="Disordered" evidence="1">
    <location>
        <begin position="233"/>
        <end position="268"/>
    </location>
</feature>
<gene>
    <name evidence="3" type="ORF">L1049_017995</name>
</gene>
<feature type="region of interest" description="Disordered" evidence="1">
    <location>
        <begin position="1"/>
        <end position="25"/>
    </location>
</feature>
<dbReference type="Proteomes" id="UP001415857">
    <property type="component" value="Unassembled WGS sequence"/>
</dbReference>
<comment type="caution">
    <text evidence="3">The sequence shown here is derived from an EMBL/GenBank/DDBJ whole genome shotgun (WGS) entry which is preliminary data.</text>
</comment>
<proteinExistence type="predicted"/>
<feature type="region of interest" description="Disordered" evidence="1">
    <location>
        <begin position="331"/>
        <end position="409"/>
    </location>
</feature>
<dbReference type="PANTHER" id="PTHR34059:SF6">
    <property type="entry name" value="DUF4408 DOMAIN-CONTAINING PROTEIN"/>
    <property type="match status" value="1"/>
</dbReference>
<keyword evidence="4" id="KW-1185">Reference proteome</keyword>